<feature type="transmembrane region" description="Helical" evidence="1">
    <location>
        <begin position="228"/>
        <end position="249"/>
    </location>
</feature>
<evidence type="ECO:0000313" key="3">
    <source>
        <dbReference type="Proteomes" id="UP000192486"/>
    </source>
</evidence>
<keyword evidence="1" id="KW-0812">Transmembrane</keyword>
<feature type="transmembrane region" description="Helical" evidence="1">
    <location>
        <begin position="151"/>
        <end position="172"/>
    </location>
</feature>
<feature type="transmembrane region" description="Helical" evidence="1">
    <location>
        <begin position="117"/>
        <end position="139"/>
    </location>
</feature>
<keyword evidence="1" id="KW-1133">Transmembrane helix</keyword>
<keyword evidence="3" id="KW-1185">Reference proteome</keyword>
<dbReference type="EMBL" id="CP015108">
    <property type="protein sequence ID" value="ARF14412.1"/>
    <property type="molecule type" value="Genomic_DNA"/>
</dbReference>
<sequence>MNQWLGFLKKEWFESVKTYKLLLVLVIFSILGILNPFTAKISPVLFEQFMPEGALVNLPEPTALDSWLQFYKNVPQMGLIVFILLFSTLMSKELEKGTLVILLTKGLRRSTVITTKFFMALCYWTLAITLSFTITYAYTAYYWDQSQLQHLLFAASCLYVFGILLLAVTLWGNTLFATPYGGTLVTLLVVITLFIAAIFPTSANWNPLELLTATTQLLTGELTPLDLWGPYTITLFAAILVVLLTMSHFKRKLL</sequence>
<name>A0ABN4YRE7_SPOUR</name>
<proteinExistence type="predicted"/>
<evidence type="ECO:0008006" key="4">
    <source>
        <dbReference type="Google" id="ProtNLM"/>
    </source>
</evidence>
<feature type="transmembrane region" description="Helical" evidence="1">
    <location>
        <begin position="74"/>
        <end position="91"/>
    </location>
</feature>
<dbReference type="Proteomes" id="UP000192486">
    <property type="component" value="Chromosome"/>
</dbReference>
<protein>
    <recommendedName>
        <fullName evidence="4">ABC transporter permease</fullName>
    </recommendedName>
</protein>
<accession>A0ABN4YRE7</accession>
<organism evidence="2 3">
    <name type="scientific">Sporosarcina ureae</name>
    <dbReference type="NCBI Taxonomy" id="1571"/>
    <lineage>
        <taxon>Bacteria</taxon>
        <taxon>Bacillati</taxon>
        <taxon>Bacillota</taxon>
        <taxon>Bacilli</taxon>
        <taxon>Bacillales</taxon>
        <taxon>Caryophanaceae</taxon>
        <taxon>Sporosarcina</taxon>
    </lineage>
</organism>
<feature type="transmembrane region" description="Helical" evidence="1">
    <location>
        <begin position="21"/>
        <end position="39"/>
    </location>
</feature>
<keyword evidence="1" id="KW-0472">Membrane</keyword>
<evidence type="ECO:0000256" key="1">
    <source>
        <dbReference type="SAM" id="Phobius"/>
    </source>
</evidence>
<evidence type="ECO:0000313" key="2">
    <source>
        <dbReference type="EMBL" id="ARF14412.1"/>
    </source>
</evidence>
<feature type="transmembrane region" description="Helical" evidence="1">
    <location>
        <begin position="184"/>
        <end position="203"/>
    </location>
</feature>
<gene>
    <name evidence="2" type="ORF">SporoS204_09810</name>
</gene>
<dbReference type="RefSeq" id="WP_029053382.1">
    <property type="nucleotide sequence ID" value="NZ_CP015108.1"/>
</dbReference>
<reference evidence="2 3" key="1">
    <citation type="submission" date="2016-04" db="EMBL/GenBank/DDBJ databases">
        <title>Comparative Genomics and Epigenetics of Sporosarcina ureae.</title>
        <authorList>
            <person name="Oliver A.S."/>
            <person name="Cooper K.K."/>
        </authorList>
    </citation>
    <scope>NUCLEOTIDE SEQUENCE [LARGE SCALE GENOMIC DNA]</scope>
    <source>
        <strain evidence="2 3">S204</strain>
    </source>
</reference>